<name>A0ABV5G5G6_9MICC</name>
<evidence type="ECO:0000313" key="2">
    <source>
        <dbReference type="Proteomes" id="UP001589575"/>
    </source>
</evidence>
<proteinExistence type="predicted"/>
<evidence type="ECO:0000313" key="1">
    <source>
        <dbReference type="EMBL" id="MFB9074185.1"/>
    </source>
</evidence>
<keyword evidence="2" id="KW-1185">Reference proteome</keyword>
<sequence length="43" mass="4516">MATRAPTAEKATGVATDFICLRLFPMSAPSSAVDPPHYGPRPS</sequence>
<gene>
    <name evidence="1" type="ORF">ACFFX0_24515</name>
</gene>
<dbReference type="Proteomes" id="UP001589575">
    <property type="component" value="Unassembled WGS sequence"/>
</dbReference>
<protein>
    <submittedName>
        <fullName evidence="1">Uncharacterized protein</fullName>
    </submittedName>
</protein>
<accession>A0ABV5G5G6</accession>
<comment type="caution">
    <text evidence="1">The sequence shown here is derived from an EMBL/GenBank/DDBJ whole genome shotgun (WGS) entry which is preliminary data.</text>
</comment>
<dbReference type="EMBL" id="JBHMFI010000002">
    <property type="protein sequence ID" value="MFB9074185.1"/>
    <property type="molecule type" value="Genomic_DNA"/>
</dbReference>
<reference evidence="1 2" key="1">
    <citation type="submission" date="2024-09" db="EMBL/GenBank/DDBJ databases">
        <authorList>
            <person name="Sun Q."/>
            <person name="Mori K."/>
        </authorList>
    </citation>
    <scope>NUCLEOTIDE SEQUENCE [LARGE SCALE GENOMIC DNA]</scope>
    <source>
        <strain evidence="1 2">CCM 7609</strain>
    </source>
</reference>
<organism evidence="1 2">
    <name type="scientific">Citricoccus parietis</name>
    <dbReference type="NCBI Taxonomy" id="592307"/>
    <lineage>
        <taxon>Bacteria</taxon>
        <taxon>Bacillati</taxon>
        <taxon>Actinomycetota</taxon>
        <taxon>Actinomycetes</taxon>
        <taxon>Micrococcales</taxon>
        <taxon>Micrococcaceae</taxon>
        <taxon>Citricoccus</taxon>
    </lineage>
</organism>